<gene>
    <name evidence="2" type="ORF">Pka01_10580</name>
</gene>
<proteinExistence type="predicted"/>
<feature type="region of interest" description="Disordered" evidence="1">
    <location>
        <begin position="1"/>
        <end position="25"/>
    </location>
</feature>
<reference evidence="2 3" key="1">
    <citation type="submission" date="2021-01" db="EMBL/GenBank/DDBJ databases">
        <title>Whole genome shotgun sequence of Planotetraspora kaengkrachanensis NBRC 104272.</title>
        <authorList>
            <person name="Komaki H."/>
            <person name="Tamura T."/>
        </authorList>
    </citation>
    <scope>NUCLEOTIDE SEQUENCE [LARGE SCALE GENOMIC DNA]</scope>
    <source>
        <strain evidence="2 3">NBRC 104272</strain>
    </source>
</reference>
<name>A0A8J3M2P5_9ACTN</name>
<comment type="caution">
    <text evidence="2">The sequence shown here is derived from an EMBL/GenBank/DDBJ whole genome shotgun (WGS) entry which is preliminary data.</text>
</comment>
<keyword evidence="3" id="KW-1185">Reference proteome</keyword>
<evidence type="ECO:0000313" key="2">
    <source>
        <dbReference type="EMBL" id="GIG77931.1"/>
    </source>
</evidence>
<protein>
    <submittedName>
        <fullName evidence="2">Uncharacterized protein</fullName>
    </submittedName>
</protein>
<dbReference type="Proteomes" id="UP000630097">
    <property type="component" value="Unassembled WGS sequence"/>
</dbReference>
<evidence type="ECO:0000256" key="1">
    <source>
        <dbReference type="SAM" id="MobiDB-lite"/>
    </source>
</evidence>
<dbReference type="RefSeq" id="WP_203881442.1">
    <property type="nucleotide sequence ID" value="NZ_BAABHH010000003.1"/>
</dbReference>
<evidence type="ECO:0000313" key="3">
    <source>
        <dbReference type="Proteomes" id="UP000630097"/>
    </source>
</evidence>
<dbReference type="AlphaFoldDB" id="A0A8J3M2P5"/>
<sequence length="62" mass="6451">MDFNGPREGNRHTLLPASGLARKGRSAATGIARLWRTPPFSRFGPVPNPGGDDCSAEGAGDS</sequence>
<accession>A0A8J3M2P5</accession>
<dbReference type="EMBL" id="BONV01000003">
    <property type="protein sequence ID" value="GIG77931.1"/>
    <property type="molecule type" value="Genomic_DNA"/>
</dbReference>
<feature type="region of interest" description="Disordered" evidence="1">
    <location>
        <begin position="37"/>
        <end position="62"/>
    </location>
</feature>
<organism evidence="2 3">
    <name type="scientific">Planotetraspora kaengkrachanensis</name>
    <dbReference type="NCBI Taxonomy" id="575193"/>
    <lineage>
        <taxon>Bacteria</taxon>
        <taxon>Bacillati</taxon>
        <taxon>Actinomycetota</taxon>
        <taxon>Actinomycetes</taxon>
        <taxon>Streptosporangiales</taxon>
        <taxon>Streptosporangiaceae</taxon>
        <taxon>Planotetraspora</taxon>
    </lineage>
</organism>